<name>A0A484NBJ6_9ASTE</name>
<dbReference type="PANTHER" id="PTHR45660:SF94">
    <property type="entry name" value="HISTONE-LYSINE N-METHYLTRANSFERASE, H3 LYSINE-9 SPECIFIC SUVH4"/>
    <property type="match status" value="1"/>
</dbReference>
<keyword evidence="2 3" id="KW-0539">Nucleus</keyword>
<comment type="subcellular location">
    <subcellularLocation>
        <location evidence="1">Chromosome</location>
    </subcellularLocation>
    <subcellularLocation>
        <location evidence="3">Nucleus</location>
    </subcellularLocation>
</comment>
<dbReference type="InterPro" id="IPR036987">
    <property type="entry name" value="SRA-YDG_sf"/>
</dbReference>
<dbReference type="SUPFAM" id="SSF88697">
    <property type="entry name" value="PUA domain-like"/>
    <property type="match status" value="1"/>
</dbReference>
<evidence type="ECO:0000313" key="5">
    <source>
        <dbReference type="EMBL" id="VFQ98279.1"/>
    </source>
</evidence>
<dbReference type="InterPro" id="IPR051357">
    <property type="entry name" value="H3K9_HMTase_SUVAR3-9"/>
</dbReference>
<dbReference type="PANTHER" id="PTHR45660">
    <property type="entry name" value="HISTONE-LYSINE N-METHYLTRANSFERASE SETMAR"/>
    <property type="match status" value="1"/>
</dbReference>
<dbReference type="GO" id="GO:0005634">
    <property type="term" value="C:nucleus"/>
    <property type="evidence" value="ECO:0007669"/>
    <property type="project" value="UniProtKB-SubCell"/>
</dbReference>
<reference evidence="5 6" key="1">
    <citation type="submission" date="2018-04" db="EMBL/GenBank/DDBJ databases">
        <authorList>
            <person name="Vogel A."/>
        </authorList>
    </citation>
    <scope>NUCLEOTIDE SEQUENCE [LARGE SCALE GENOMIC DNA]</scope>
</reference>
<protein>
    <recommendedName>
        <fullName evidence="4">YDG domain-containing protein</fullName>
    </recommendedName>
</protein>
<accession>A0A484NBJ6</accession>
<evidence type="ECO:0000259" key="4">
    <source>
        <dbReference type="PROSITE" id="PS51015"/>
    </source>
</evidence>
<dbReference type="AlphaFoldDB" id="A0A484NBJ6"/>
<dbReference type="EMBL" id="OOIL02006581">
    <property type="protein sequence ID" value="VFQ98279.1"/>
    <property type="molecule type" value="Genomic_DNA"/>
</dbReference>
<dbReference type="Pfam" id="PF02182">
    <property type="entry name" value="SAD_SRA"/>
    <property type="match status" value="1"/>
</dbReference>
<evidence type="ECO:0000256" key="3">
    <source>
        <dbReference type="PROSITE-ProRule" id="PRU00358"/>
    </source>
</evidence>
<dbReference type="GO" id="GO:0003690">
    <property type="term" value="F:double-stranded DNA binding"/>
    <property type="evidence" value="ECO:0007669"/>
    <property type="project" value="TreeGrafter"/>
</dbReference>
<sequence length="144" mass="16466">MKEKPKKAAGEDEKKRSFRLDLKVLSKMKENNETIETPNSFGNIPGVEVMHQLFSRCEMTVIGFHNHWLNGIDYVGNSKAKEFKGYRLPLTRSIVLSGQYEDDQDNYDEVVYTGQGGNDLLGNKHQMKDQVMLRGNLRLKNCVA</sequence>
<proteinExistence type="predicted"/>
<dbReference type="Gene3D" id="2.30.280.10">
    <property type="entry name" value="SRA-YDG"/>
    <property type="match status" value="1"/>
</dbReference>
<dbReference type="OrthoDB" id="5792673at2759"/>
<dbReference type="SMART" id="SM00466">
    <property type="entry name" value="SRA"/>
    <property type="match status" value="1"/>
</dbReference>
<evidence type="ECO:0000256" key="1">
    <source>
        <dbReference type="ARBA" id="ARBA00004286"/>
    </source>
</evidence>
<organism evidence="5 6">
    <name type="scientific">Cuscuta campestris</name>
    <dbReference type="NCBI Taxonomy" id="132261"/>
    <lineage>
        <taxon>Eukaryota</taxon>
        <taxon>Viridiplantae</taxon>
        <taxon>Streptophyta</taxon>
        <taxon>Embryophyta</taxon>
        <taxon>Tracheophyta</taxon>
        <taxon>Spermatophyta</taxon>
        <taxon>Magnoliopsida</taxon>
        <taxon>eudicotyledons</taxon>
        <taxon>Gunneridae</taxon>
        <taxon>Pentapetalae</taxon>
        <taxon>asterids</taxon>
        <taxon>lamiids</taxon>
        <taxon>Solanales</taxon>
        <taxon>Convolvulaceae</taxon>
        <taxon>Cuscuteae</taxon>
        <taxon>Cuscuta</taxon>
        <taxon>Cuscuta subgen. Grammica</taxon>
        <taxon>Cuscuta sect. Cleistogrammica</taxon>
    </lineage>
</organism>
<gene>
    <name evidence="5" type="ORF">CCAM_LOCUS40055</name>
</gene>
<keyword evidence="6" id="KW-1185">Reference proteome</keyword>
<dbReference type="Proteomes" id="UP000595140">
    <property type="component" value="Unassembled WGS sequence"/>
</dbReference>
<dbReference type="InterPro" id="IPR003105">
    <property type="entry name" value="SRA_YDG"/>
</dbReference>
<evidence type="ECO:0000313" key="6">
    <source>
        <dbReference type="Proteomes" id="UP000595140"/>
    </source>
</evidence>
<dbReference type="GO" id="GO:0042054">
    <property type="term" value="F:histone methyltransferase activity"/>
    <property type="evidence" value="ECO:0007669"/>
    <property type="project" value="TreeGrafter"/>
</dbReference>
<dbReference type="PROSITE" id="PS51015">
    <property type="entry name" value="YDG"/>
    <property type="match status" value="1"/>
</dbReference>
<dbReference type="InterPro" id="IPR015947">
    <property type="entry name" value="PUA-like_sf"/>
</dbReference>
<dbReference type="GO" id="GO:0005694">
    <property type="term" value="C:chromosome"/>
    <property type="evidence" value="ECO:0007669"/>
    <property type="project" value="UniProtKB-SubCell"/>
</dbReference>
<feature type="domain" description="YDG" evidence="4">
    <location>
        <begin position="42"/>
        <end position="144"/>
    </location>
</feature>
<evidence type="ECO:0000256" key="2">
    <source>
        <dbReference type="ARBA" id="ARBA00023242"/>
    </source>
</evidence>